<proteinExistence type="predicted"/>
<organism evidence="1">
    <name type="scientific">Daphnia magna</name>
    <dbReference type="NCBI Taxonomy" id="35525"/>
    <lineage>
        <taxon>Eukaryota</taxon>
        <taxon>Metazoa</taxon>
        <taxon>Ecdysozoa</taxon>
        <taxon>Arthropoda</taxon>
        <taxon>Crustacea</taxon>
        <taxon>Branchiopoda</taxon>
        <taxon>Diplostraca</taxon>
        <taxon>Cladocera</taxon>
        <taxon>Anomopoda</taxon>
        <taxon>Daphniidae</taxon>
        <taxon>Daphnia</taxon>
    </lineage>
</organism>
<name>A0A0P6EI03_9CRUS</name>
<accession>A0A0P6EI03</accession>
<dbReference type="EMBL" id="GDIQ01062272">
    <property type="protein sequence ID" value="JAN32465.1"/>
    <property type="molecule type" value="Transcribed_RNA"/>
</dbReference>
<reference evidence="1" key="1">
    <citation type="submission" date="2015-10" db="EMBL/GenBank/DDBJ databases">
        <title>EvidentialGene: Evidence-directed Construction of Complete mRNA Transcriptomes without Genomes.</title>
        <authorList>
            <person name="Gilbert D.G."/>
        </authorList>
    </citation>
    <scope>NUCLEOTIDE SEQUENCE</scope>
</reference>
<sequence>MVGKFLCPPRNSTDGRNDFAGFNTIPRQYPIHSSRFFCRCPGGSRTVIDQPVVKNVLKRLAIRGGAYVALLEQVSPLM</sequence>
<dbReference type="AlphaFoldDB" id="A0A0P6EI03"/>
<protein>
    <submittedName>
        <fullName evidence="1">Uncharacterized protein</fullName>
    </submittedName>
</protein>
<evidence type="ECO:0000313" key="1">
    <source>
        <dbReference type="EMBL" id="JAN32465.1"/>
    </source>
</evidence>